<dbReference type="EMBL" id="GL629782">
    <property type="protein sequence ID" value="EFX02108.1"/>
    <property type="molecule type" value="Genomic_DNA"/>
</dbReference>
<dbReference type="RefSeq" id="XP_014171590.1">
    <property type="nucleotide sequence ID" value="XM_014316115.1"/>
</dbReference>
<gene>
    <name evidence="14" type="ORF">CMQ_2157</name>
</gene>
<comment type="similarity">
    <text evidence="2 13">Belongs to the ERG4/ERG24 family.</text>
</comment>
<evidence type="ECO:0000256" key="11">
    <source>
        <dbReference type="ARBA" id="ARBA00023166"/>
    </source>
</evidence>
<evidence type="ECO:0000256" key="12">
    <source>
        <dbReference type="ARBA" id="ARBA00023221"/>
    </source>
</evidence>
<dbReference type="GO" id="GO:0050613">
    <property type="term" value="F:Delta14-sterol reductase activity"/>
    <property type="evidence" value="ECO:0007669"/>
    <property type="project" value="EnsemblFungi"/>
</dbReference>
<dbReference type="Pfam" id="PF01222">
    <property type="entry name" value="ERG4_ERG24"/>
    <property type="match status" value="1"/>
</dbReference>
<dbReference type="GO" id="GO:0005789">
    <property type="term" value="C:endoplasmic reticulum membrane"/>
    <property type="evidence" value="ECO:0007669"/>
    <property type="project" value="TreeGrafter"/>
</dbReference>
<evidence type="ECO:0000256" key="9">
    <source>
        <dbReference type="ARBA" id="ARBA00023098"/>
    </source>
</evidence>
<dbReference type="eggNOG" id="KOG1435">
    <property type="taxonomic scope" value="Eukaryota"/>
</dbReference>
<feature type="transmembrane region" description="Helical" evidence="13">
    <location>
        <begin position="319"/>
        <end position="340"/>
    </location>
</feature>
<feature type="transmembrane region" description="Helical" evidence="13">
    <location>
        <begin position="125"/>
        <end position="144"/>
    </location>
</feature>
<dbReference type="PANTHER" id="PTHR21257">
    <property type="entry name" value="DELTA(14)-STEROL REDUCTASE"/>
    <property type="match status" value="1"/>
</dbReference>
<feature type="transmembrane region" description="Helical" evidence="13">
    <location>
        <begin position="89"/>
        <end position="113"/>
    </location>
</feature>
<keyword evidence="10 13" id="KW-0472">Membrane</keyword>
<keyword evidence="11 13" id="KW-1207">Sterol metabolism</keyword>
<evidence type="ECO:0000313" key="15">
    <source>
        <dbReference type="Proteomes" id="UP000007796"/>
    </source>
</evidence>
<evidence type="ECO:0000256" key="1">
    <source>
        <dbReference type="ARBA" id="ARBA00004141"/>
    </source>
</evidence>
<dbReference type="GeneID" id="25975115"/>
<evidence type="ECO:0000256" key="4">
    <source>
        <dbReference type="ARBA" id="ARBA00022692"/>
    </source>
</evidence>
<evidence type="ECO:0000256" key="2">
    <source>
        <dbReference type="ARBA" id="ARBA00005402"/>
    </source>
</evidence>
<keyword evidence="4 13" id="KW-0812">Transmembrane</keyword>
<dbReference type="PROSITE" id="PS01017">
    <property type="entry name" value="STEROL_REDUCT_1"/>
    <property type="match status" value="1"/>
</dbReference>
<name>F0XJA5_GROCL</name>
<dbReference type="STRING" id="655863.F0XJA5"/>
<comment type="subcellular location">
    <subcellularLocation>
        <location evidence="1">Membrane</location>
        <topology evidence="1">Multi-pass membrane protein</topology>
    </subcellularLocation>
</comment>
<keyword evidence="7 13" id="KW-0560">Oxidoreductase</keyword>
<evidence type="ECO:0000256" key="10">
    <source>
        <dbReference type="ARBA" id="ARBA00023136"/>
    </source>
</evidence>
<keyword evidence="15" id="KW-1185">Reference proteome</keyword>
<accession>F0XJA5</accession>
<keyword evidence="3 13" id="KW-0444">Lipid biosynthesis</keyword>
<reference evidence="14 15" key="1">
    <citation type="journal article" date="2011" name="Proc. Natl. Acad. Sci. U.S.A.">
        <title>Genome and transcriptome analyses of the mountain pine beetle-fungal symbiont Grosmannia clavigera, a lodgepole pine pathogen.</title>
        <authorList>
            <person name="DiGuistini S."/>
            <person name="Wang Y."/>
            <person name="Liao N.Y."/>
            <person name="Taylor G."/>
            <person name="Tanguay P."/>
            <person name="Feau N."/>
            <person name="Henrissat B."/>
            <person name="Chan S.K."/>
            <person name="Hesse-Orce U."/>
            <person name="Alamouti S.M."/>
            <person name="Tsui C.K.M."/>
            <person name="Docking R.T."/>
            <person name="Levasseur A."/>
            <person name="Haridas S."/>
            <person name="Robertson G."/>
            <person name="Birol I."/>
            <person name="Holt R.A."/>
            <person name="Marra M.A."/>
            <person name="Hamelin R.C."/>
            <person name="Hirst M."/>
            <person name="Jones S.J.M."/>
            <person name="Bohlmann J."/>
            <person name="Breuil C."/>
        </authorList>
    </citation>
    <scope>NUCLEOTIDE SEQUENCE [LARGE SCALE GENOMIC DNA]</scope>
    <source>
        <strain evidence="15">kw1407 / UAMH 11150</strain>
    </source>
</reference>
<feature type="transmembrane region" description="Helical" evidence="13">
    <location>
        <begin position="21"/>
        <end position="42"/>
    </location>
</feature>
<evidence type="ECO:0000256" key="3">
    <source>
        <dbReference type="ARBA" id="ARBA00022516"/>
    </source>
</evidence>
<evidence type="ECO:0000256" key="7">
    <source>
        <dbReference type="ARBA" id="ARBA00023002"/>
    </source>
</evidence>
<dbReference type="PANTHER" id="PTHR21257:SF52">
    <property type="entry name" value="DELTA(14)-STEROL REDUCTASE TM7SF2"/>
    <property type="match status" value="1"/>
</dbReference>
<evidence type="ECO:0000256" key="5">
    <source>
        <dbReference type="ARBA" id="ARBA00022955"/>
    </source>
</evidence>
<dbReference type="HOGENOM" id="CLU_015631_0_3_1"/>
<dbReference type="GO" id="GO:0006696">
    <property type="term" value="P:ergosterol biosynthetic process"/>
    <property type="evidence" value="ECO:0007669"/>
    <property type="project" value="EnsemblFungi"/>
</dbReference>
<keyword evidence="5 13" id="KW-0752">Steroid biosynthesis</keyword>
<dbReference type="FunCoup" id="F0XJA5">
    <property type="interactions" value="427"/>
</dbReference>
<sequence length="494" mass="54706">MAKATAAGAAKQAFHGYEFGGPIGAFGVSFGLPILLYIFTFACNDISGCPAPSLLDPTTLDPETLKCQVGWPAEGVRGLVSWRITGWTVAYYLFSAVLYRVLPGTVGEGVVLANGGRLKYKFNTLNSSLFTLVICLAGTVAQGAEFPLWTFMTDNYVQLLTTNILISLTLATFVYVRSFGVVPGNRDLRELAAGGQSGNVMYDWFIGRELNPRVTLPLLGEFDIKSFMELRPGMLGWILFNLAFVAKQYRSFGFVTDSIVFIAAVQTLYVLDSEVMEPALLTTIDITTDGFGMMLAFGDLVWVPFMYSQQTRYLAAHPVSLGWLGVLIMGAVLATGFSIFRLANMEKNRFRTNPDDPRVAHLKYIETHTGSKLLVSGWWGVARHINYFGDWIQAWPYSLPTGLAGYAILASEEAATTAGGHPGEAVFARADGRHVVGGMARGWGMIFTYFYVLYFAVLLVHRDMRDDEKCARKYGEAWKEYKKRVRWHIVPGLY</sequence>
<dbReference type="AlphaFoldDB" id="F0XJA5"/>
<evidence type="ECO:0000256" key="13">
    <source>
        <dbReference type="RuleBase" id="RU369120"/>
    </source>
</evidence>
<organism evidence="15">
    <name type="scientific">Grosmannia clavigera (strain kw1407 / UAMH 11150)</name>
    <name type="common">Blue stain fungus</name>
    <name type="synonym">Graphiocladiella clavigera</name>
    <dbReference type="NCBI Taxonomy" id="655863"/>
    <lineage>
        <taxon>Eukaryota</taxon>
        <taxon>Fungi</taxon>
        <taxon>Dikarya</taxon>
        <taxon>Ascomycota</taxon>
        <taxon>Pezizomycotina</taxon>
        <taxon>Sordariomycetes</taxon>
        <taxon>Sordariomycetidae</taxon>
        <taxon>Ophiostomatales</taxon>
        <taxon>Ophiostomataceae</taxon>
        <taxon>Leptographium</taxon>
    </lineage>
</organism>
<dbReference type="Proteomes" id="UP000007796">
    <property type="component" value="Unassembled WGS sequence"/>
</dbReference>
<proteinExistence type="inferred from homology"/>
<dbReference type="InterPro" id="IPR001171">
    <property type="entry name" value="ERG24_DHCR-like"/>
</dbReference>
<dbReference type="OrthoDB" id="10262235at2759"/>
<evidence type="ECO:0000313" key="14">
    <source>
        <dbReference type="EMBL" id="EFX02108.1"/>
    </source>
</evidence>
<keyword evidence="8 13" id="KW-0756">Sterol biosynthesis</keyword>
<feature type="transmembrane region" description="Helical" evidence="13">
    <location>
        <begin position="291"/>
        <end position="307"/>
    </location>
</feature>
<feature type="transmembrane region" description="Helical" evidence="13">
    <location>
        <begin position="156"/>
        <end position="176"/>
    </location>
</feature>
<feature type="transmembrane region" description="Helical" evidence="13">
    <location>
        <begin position="442"/>
        <end position="460"/>
    </location>
</feature>
<protein>
    <recommendedName>
        <fullName evidence="13">Delta(14)-sterol reductase</fullName>
    </recommendedName>
    <alternativeName>
        <fullName evidence="13">C-14 sterol reductase</fullName>
    </alternativeName>
    <alternativeName>
        <fullName evidence="13">Sterol C14-reductase</fullName>
    </alternativeName>
</protein>
<keyword evidence="9 13" id="KW-0443">Lipid metabolism</keyword>
<evidence type="ECO:0000256" key="6">
    <source>
        <dbReference type="ARBA" id="ARBA00022989"/>
    </source>
</evidence>
<feature type="transmembrane region" description="Helical" evidence="13">
    <location>
        <begin position="252"/>
        <end position="271"/>
    </location>
</feature>
<dbReference type="Gene3D" id="1.20.120.1630">
    <property type="match status" value="1"/>
</dbReference>
<dbReference type="InterPro" id="IPR018083">
    <property type="entry name" value="Sterol_reductase_CS"/>
</dbReference>
<dbReference type="InParanoid" id="F0XJA5"/>
<evidence type="ECO:0000256" key="8">
    <source>
        <dbReference type="ARBA" id="ARBA00023011"/>
    </source>
</evidence>
<keyword evidence="12 13" id="KW-0753">Steroid metabolism</keyword>
<dbReference type="PROSITE" id="PS01018">
    <property type="entry name" value="STEROL_REDUCT_2"/>
    <property type="match status" value="1"/>
</dbReference>
<keyword evidence="6 13" id="KW-1133">Transmembrane helix</keyword>